<dbReference type="EMBL" id="AZBU02000005">
    <property type="protein sequence ID" value="TKR77333.1"/>
    <property type="molecule type" value="Genomic_DNA"/>
</dbReference>
<evidence type="ECO:0000256" key="7">
    <source>
        <dbReference type="ARBA" id="ARBA00022927"/>
    </source>
</evidence>
<dbReference type="GO" id="GO:0045505">
    <property type="term" value="F:dynein intermediate chain binding"/>
    <property type="evidence" value="ECO:0007669"/>
    <property type="project" value="TreeGrafter"/>
</dbReference>
<evidence type="ECO:0000256" key="5">
    <source>
        <dbReference type="ARBA" id="ARBA00022701"/>
    </source>
</evidence>
<evidence type="ECO:0000256" key="8">
    <source>
        <dbReference type="ARBA" id="ARBA00023212"/>
    </source>
</evidence>
<dbReference type="GO" id="GO:0051028">
    <property type="term" value="P:mRNA transport"/>
    <property type="evidence" value="ECO:0007669"/>
    <property type="project" value="UniProtKB-KW"/>
</dbReference>
<evidence type="ECO:0000256" key="10">
    <source>
        <dbReference type="RuleBase" id="RU365010"/>
    </source>
</evidence>
<dbReference type="STRING" id="34508.A0A4U5N532"/>
<accession>A0A4U5N532</accession>
<keyword evidence="9" id="KW-0539">Nucleus</keyword>
<dbReference type="PANTHER" id="PTHR11886">
    <property type="entry name" value="DYNEIN LIGHT CHAIN"/>
    <property type="match status" value="1"/>
</dbReference>
<comment type="subcellular location">
    <subcellularLocation>
        <location evidence="2 10">Cytoplasm</location>
        <location evidence="2 10">Cytoskeleton</location>
    </subcellularLocation>
    <subcellularLocation>
        <location evidence="1">Nucleus</location>
    </subcellularLocation>
</comment>
<evidence type="ECO:0000256" key="2">
    <source>
        <dbReference type="ARBA" id="ARBA00004245"/>
    </source>
</evidence>
<dbReference type="GO" id="GO:0007017">
    <property type="term" value="P:microtubule-based process"/>
    <property type="evidence" value="ECO:0007669"/>
    <property type="project" value="InterPro"/>
</dbReference>
<gene>
    <name evidence="11" type="ORF">L596_018328</name>
</gene>
<keyword evidence="8 10" id="KW-0206">Cytoskeleton</keyword>
<dbReference type="GO" id="GO:0015031">
    <property type="term" value="P:protein transport"/>
    <property type="evidence" value="ECO:0007669"/>
    <property type="project" value="UniProtKB-KW"/>
</dbReference>
<dbReference type="SMART" id="SM01375">
    <property type="entry name" value="Dynein_light"/>
    <property type="match status" value="1"/>
</dbReference>
<dbReference type="AlphaFoldDB" id="A0A4U5N532"/>
<dbReference type="PANTHER" id="PTHR11886:SF35">
    <property type="entry name" value="DYNEIN LIGHT CHAIN"/>
    <property type="match status" value="1"/>
</dbReference>
<evidence type="ECO:0000256" key="9">
    <source>
        <dbReference type="ARBA" id="ARBA00023242"/>
    </source>
</evidence>
<dbReference type="Gene3D" id="3.30.740.10">
    <property type="entry name" value="Protein Inhibitor Of Neuronal Nitric Oxide Synthase"/>
    <property type="match status" value="1"/>
</dbReference>
<evidence type="ECO:0000256" key="1">
    <source>
        <dbReference type="ARBA" id="ARBA00004123"/>
    </source>
</evidence>
<keyword evidence="10" id="KW-0505">Motor protein</keyword>
<proteinExistence type="inferred from homology"/>
<evidence type="ECO:0000256" key="4">
    <source>
        <dbReference type="ARBA" id="ARBA00022490"/>
    </source>
</evidence>
<dbReference type="GO" id="GO:0005874">
    <property type="term" value="C:microtubule"/>
    <property type="evidence" value="ECO:0007669"/>
    <property type="project" value="UniProtKB-KW"/>
</dbReference>
<evidence type="ECO:0000256" key="3">
    <source>
        <dbReference type="ARBA" id="ARBA00022448"/>
    </source>
</evidence>
<keyword evidence="10" id="KW-0243">Dynein</keyword>
<keyword evidence="12" id="KW-1185">Reference proteome</keyword>
<comment type="caution">
    <text evidence="11">The sequence shown here is derived from an EMBL/GenBank/DDBJ whole genome shotgun (WGS) entry which is preliminary data.</text>
</comment>
<dbReference type="GO" id="GO:0005634">
    <property type="term" value="C:nucleus"/>
    <property type="evidence" value="ECO:0007669"/>
    <property type="project" value="UniProtKB-SubCell"/>
</dbReference>
<dbReference type="OrthoDB" id="6506078at2759"/>
<dbReference type="Pfam" id="PF01221">
    <property type="entry name" value="Dynein_light"/>
    <property type="match status" value="1"/>
</dbReference>
<sequence>MAKAEPSVTVKVADMDCKRTQEAQKLATDFLRFGEKSEMQLAQALKRHFDAAFGPKWLCVVGAEFGSDVTHRAGDFVFFFVGNLGILLFRAP</sequence>
<evidence type="ECO:0000256" key="6">
    <source>
        <dbReference type="ARBA" id="ARBA00022816"/>
    </source>
</evidence>
<protein>
    <recommendedName>
        <fullName evidence="10">Dynein light chain</fullName>
    </recommendedName>
</protein>
<comment type="similarity">
    <text evidence="10">Belongs to the dynein light chain family.</text>
</comment>
<evidence type="ECO:0000313" key="11">
    <source>
        <dbReference type="EMBL" id="TKR77333.1"/>
    </source>
</evidence>
<dbReference type="InterPro" id="IPR001372">
    <property type="entry name" value="Dynein_light_chain_typ-1/2"/>
</dbReference>
<reference evidence="11 12" key="2">
    <citation type="journal article" date="2019" name="G3 (Bethesda)">
        <title>Hybrid Assembly of the Genome of the Entomopathogenic Nematode Steinernema carpocapsae Identifies the X-Chromosome.</title>
        <authorList>
            <person name="Serra L."/>
            <person name="Macchietto M."/>
            <person name="Macias-Munoz A."/>
            <person name="McGill C.J."/>
            <person name="Rodriguez I.M."/>
            <person name="Rodriguez B."/>
            <person name="Murad R."/>
            <person name="Mortazavi A."/>
        </authorList>
    </citation>
    <scope>NUCLEOTIDE SEQUENCE [LARGE SCALE GENOMIC DNA]</scope>
    <source>
        <strain evidence="11 12">ALL</strain>
    </source>
</reference>
<dbReference type="GO" id="GO:0005868">
    <property type="term" value="C:cytoplasmic dynein complex"/>
    <property type="evidence" value="ECO:0007669"/>
    <property type="project" value="TreeGrafter"/>
</dbReference>
<keyword evidence="7" id="KW-0653">Protein transport</keyword>
<organism evidence="11 12">
    <name type="scientific">Steinernema carpocapsae</name>
    <name type="common">Entomopathogenic nematode</name>
    <dbReference type="NCBI Taxonomy" id="34508"/>
    <lineage>
        <taxon>Eukaryota</taxon>
        <taxon>Metazoa</taxon>
        <taxon>Ecdysozoa</taxon>
        <taxon>Nematoda</taxon>
        <taxon>Chromadorea</taxon>
        <taxon>Rhabditida</taxon>
        <taxon>Tylenchina</taxon>
        <taxon>Panagrolaimomorpha</taxon>
        <taxon>Strongyloidoidea</taxon>
        <taxon>Steinernematidae</taxon>
        <taxon>Steinernema</taxon>
    </lineage>
</organism>
<dbReference type="Proteomes" id="UP000298663">
    <property type="component" value="Unassembled WGS sequence"/>
</dbReference>
<dbReference type="FunFam" id="3.30.740.10:FF:000005">
    <property type="entry name" value="Dynein light chain"/>
    <property type="match status" value="1"/>
</dbReference>
<keyword evidence="3" id="KW-0813">Transport</keyword>
<name>A0A4U5N532_STECR</name>
<evidence type="ECO:0000313" key="12">
    <source>
        <dbReference type="Proteomes" id="UP000298663"/>
    </source>
</evidence>
<keyword evidence="4 10" id="KW-0963">Cytoplasm</keyword>
<reference evidence="11 12" key="1">
    <citation type="journal article" date="2015" name="Genome Biol.">
        <title>Comparative genomics of Steinernema reveals deeply conserved gene regulatory networks.</title>
        <authorList>
            <person name="Dillman A.R."/>
            <person name="Macchietto M."/>
            <person name="Porter C.F."/>
            <person name="Rogers A."/>
            <person name="Williams B."/>
            <person name="Antoshechkin I."/>
            <person name="Lee M.M."/>
            <person name="Goodwin Z."/>
            <person name="Lu X."/>
            <person name="Lewis E.E."/>
            <person name="Goodrich-Blair H."/>
            <person name="Stock S.P."/>
            <person name="Adams B.J."/>
            <person name="Sternberg P.W."/>
            <person name="Mortazavi A."/>
        </authorList>
    </citation>
    <scope>NUCLEOTIDE SEQUENCE [LARGE SCALE GENOMIC DNA]</scope>
    <source>
        <strain evidence="11 12">ALL</strain>
    </source>
</reference>
<dbReference type="SUPFAM" id="SSF54648">
    <property type="entry name" value="DLC"/>
    <property type="match status" value="1"/>
</dbReference>
<dbReference type="InterPro" id="IPR037177">
    <property type="entry name" value="DLC_sf"/>
</dbReference>
<keyword evidence="6" id="KW-0509">mRNA transport</keyword>
<keyword evidence="5 10" id="KW-0493">Microtubule</keyword>